<dbReference type="PRINTS" id="PR00081">
    <property type="entry name" value="GDHRDH"/>
</dbReference>
<accession>A0ABP5GIW2</accession>
<comment type="caution">
    <text evidence="5">The sequence shown here is derived from an EMBL/GenBank/DDBJ whole genome shotgun (WGS) entry which is preliminary data.</text>
</comment>
<evidence type="ECO:0000256" key="2">
    <source>
        <dbReference type="ARBA" id="ARBA00023002"/>
    </source>
</evidence>
<dbReference type="PRINTS" id="PR00080">
    <property type="entry name" value="SDRFAMILY"/>
</dbReference>
<dbReference type="Gene3D" id="3.40.50.720">
    <property type="entry name" value="NAD(P)-binding Rossmann-like Domain"/>
    <property type="match status" value="1"/>
</dbReference>
<sequence>MSHRTHAVHSAPGPAADPGDDIPWFRRPGRRIVKGMTPNHTAHRSSPATARVAVVTGGSRGIGRAVSGRLARDGLAVVVNYAHDASAAEETVSAITTAGGRAIGVPADVADEDAVAALFDRTEREFGGVDVVVNCAGRLALSPIADLDLEVLDALHRTNIRGAFVTAQQAARRLRAGGSFVGFSTSVVGTRFPAYGAYAASKAAVESLTLILARELRGRDITVNTVAPGPTATDLFFEGKTDQEIDRLAKTPPLERLGTPEDIAQVVAFLAGPAGRWVNGQVLRANGGMV</sequence>
<evidence type="ECO:0000256" key="3">
    <source>
        <dbReference type="SAM" id="MobiDB-lite"/>
    </source>
</evidence>
<feature type="domain" description="Ketoreductase" evidence="4">
    <location>
        <begin position="51"/>
        <end position="231"/>
    </location>
</feature>
<dbReference type="SMART" id="SM00822">
    <property type="entry name" value="PKS_KR"/>
    <property type="match status" value="1"/>
</dbReference>
<dbReference type="EMBL" id="BAAANQ010000002">
    <property type="protein sequence ID" value="GAA2046654.1"/>
    <property type="molecule type" value="Genomic_DNA"/>
</dbReference>
<evidence type="ECO:0000313" key="6">
    <source>
        <dbReference type="Proteomes" id="UP001403094"/>
    </source>
</evidence>
<dbReference type="CDD" id="cd05362">
    <property type="entry name" value="THN_reductase-like_SDR_c"/>
    <property type="match status" value="1"/>
</dbReference>
<comment type="similarity">
    <text evidence="1">Belongs to the short-chain dehydrogenases/reductases (SDR) family.</text>
</comment>
<dbReference type="InterPro" id="IPR002347">
    <property type="entry name" value="SDR_fam"/>
</dbReference>
<dbReference type="Pfam" id="PF13561">
    <property type="entry name" value="adh_short_C2"/>
    <property type="match status" value="1"/>
</dbReference>
<proteinExistence type="inferred from homology"/>
<dbReference type="InterPro" id="IPR057326">
    <property type="entry name" value="KR_dom"/>
</dbReference>
<dbReference type="PANTHER" id="PTHR48107:SF7">
    <property type="entry name" value="RE15974P"/>
    <property type="match status" value="1"/>
</dbReference>
<name>A0ABP5GIW2_9ACTN</name>
<evidence type="ECO:0000313" key="5">
    <source>
        <dbReference type="EMBL" id="GAA2046654.1"/>
    </source>
</evidence>
<evidence type="ECO:0000259" key="4">
    <source>
        <dbReference type="SMART" id="SM00822"/>
    </source>
</evidence>
<feature type="region of interest" description="Disordered" evidence="3">
    <location>
        <begin position="1"/>
        <end position="23"/>
    </location>
</feature>
<protein>
    <submittedName>
        <fullName evidence="5">SDR family oxidoreductase</fullName>
    </submittedName>
</protein>
<keyword evidence="2" id="KW-0560">Oxidoreductase</keyword>
<evidence type="ECO:0000256" key="1">
    <source>
        <dbReference type="ARBA" id="ARBA00006484"/>
    </source>
</evidence>
<gene>
    <name evidence="5" type="ORF">GCM10009757_14630</name>
</gene>
<dbReference type="InterPro" id="IPR036291">
    <property type="entry name" value="NAD(P)-bd_dom_sf"/>
</dbReference>
<dbReference type="SUPFAM" id="SSF51735">
    <property type="entry name" value="NAD(P)-binding Rossmann-fold domains"/>
    <property type="match status" value="1"/>
</dbReference>
<keyword evidence="6" id="KW-1185">Reference proteome</keyword>
<dbReference type="PANTHER" id="PTHR48107">
    <property type="entry name" value="NADPH-DEPENDENT ALDEHYDE REDUCTASE-LIKE PROTEIN, CHLOROPLASTIC-RELATED"/>
    <property type="match status" value="1"/>
</dbReference>
<reference evidence="6" key="1">
    <citation type="journal article" date="2019" name="Int. J. Syst. Evol. Microbiol.">
        <title>The Global Catalogue of Microorganisms (GCM) 10K type strain sequencing project: providing services to taxonomists for standard genome sequencing and annotation.</title>
        <authorList>
            <consortium name="The Broad Institute Genomics Platform"/>
            <consortium name="The Broad Institute Genome Sequencing Center for Infectious Disease"/>
            <person name="Wu L."/>
            <person name="Ma J."/>
        </authorList>
    </citation>
    <scope>NUCLEOTIDE SEQUENCE [LARGE SCALE GENOMIC DNA]</scope>
    <source>
        <strain evidence="6">JCM 14549</strain>
    </source>
</reference>
<organism evidence="5 6">
    <name type="scientific">Streptomyces cheonanensis</name>
    <dbReference type="NCBI Taxonomy" id="312720"/>
    <lineage>
        <taxon>Bacteria</taxon>
        <taxon>Bacillati</taxon>
        <taxon>Actinomycetota</taxon>
        <taxon>Actinomycetes</taxon>
        <taxon>Kitasatosporales</taxon>
        <taxon>Streptomycetaceae</taxon>
        <taxon>Streptomyces</taxon>
    </lineage>
</organism>
<dbReference type="Proteomes" id="UP001403094">
    <property type="component" value="Unassembled WGS sequence"/>
</dbReference>